<keyword evidence="7" id="KW-0808">Transferase</keyword>
<dbReference type="Proteomes" id="UP001583172">
    <property type="component" value="Unassembled WGS sequence"/>
</dbReference>
<feature type="transmembrane region" description="Helical" evidence="16">
    <location>
        <begin position="187"/>
        <end position="209"/>
    </location>
</feature>
<feature type="compositionally biased region" description="Basic and acidic residues" evidence="15">
    <location>
        <begin position="467"/>
        <end position="479"/>
    </location>
</feature>
<feature type="transmembrane region" description="Helical" evidence="16">
    <location>
        <begin position="382"/>
        <end position="401"/>
    </location>
</feature>
<keyword evidence="11 16" id="KW-0472">Membrane</keyword>
<dbReference type="PANTHER" id="PTHR12989">
    <property type="entry name" value="ALPHA-1,2-GLUCOSYLTRANSFERASE ALG10"/>
    <property type="match status" value="1"/>
</dbReference>
<evidence type="ECO:0000256" key="7">
    <source>
        <dbReference type="ARBA" id="ARBA00022679"/>
    </source>
</evidence>
<protein>
    <recommendedName>
        <fullName evidence="5">Dol-P-Glc:Glc(2)Man(9)GlcNAc(2)-PP-Dol alpha-1,2-glucosyltransferase</fullName>
        <ecNumber evidence="4">2.4.1.256</ecNumber>
    </recommendedName>
    <alternativeName>
        <fullName evidence="12">Asparagine-linked glycosylation protein 10</fullName>
    </alternativeName>
</protein>
<proteinExistence type="inferred from homology"/>
<evidence type="ECO:0000256" key="2">
    <source>
        <dbReference type="ARBA" id="ARBA00004922"/>
    </source>
</evidence>
<keyword evidence="10 16" id="KW-1133">Transmembrane helix</keyword>
<feature type="transmembrane region" description="Helical" evidence="16">
    <location>
        <begin position="341"/>
        <end position="362"/>
    </location>
</feature>
<evidence type="ECO:0000256" key="5">
    <source>
        <dbReference type="ARBA" id="ARBA00018512"/>
    </source>
</evidence>
<dbReference type="PANTHER" id="PTHR12989:SF10">
    <property type="entry name" value="DOL-P-GLC:GLC(2)MAN(9)GLCNAC(2)-PP-DOL ALPHA-1,2-GLUCOSYLTRANSFERASE-RELATED"/>
    <property type="match status" value="1"/>
</dbReference>
<evidence type="ECO:0000256" key="12">
    <source>
        <dbReference type="ARBA" id="ARBA00032069"/>
    </source>
</evidence>
<dbReference type="EC" id="2.4.1.256" evidence="4"/>
<evidence type="ECO:0000256" key="10">
    <source>
        <dbReference type="ARBA" id="ARBA00022989"/>
    </source>
</evidence>
<evidence type="ECO:0000313" key="17">
    <source>
        <dbReference type="EMBL" id="KAL1839652.1"/>
    </source>
</evidence>
<comment type="similarity">
    <text evidence="3">Belongs to the ALG10 glucosyltransferase family.</text>
</comment>
<keyword evidence="6" id="KW-0328">Glycosyltransferase</keyword>
<organism evidence="17 18">
    <name type="scientific">Humicola insolens</name>
    <name type="common">Soft-rot fungus</name>
    <dbReference type="NCBI Taxonomy" id="85995"/>
    <lineage>
        <taxon>Eukaryota</taxon>
        <taxon>Fungi</taxon>
        <taxon>Dikarya</taxon>
        <taxon>Ascomycota</taxon>
        <taxon>Pezizomycotina</taxon>
        <taxon>Sordariomycetes</taxon>
        <taxon>Sordariomycetidae</taxon>
        <taxon>Sordariales</taxon>
        <taxon>Chaetomiaceae</taxon>
        <taxon>Mycothermus</taxon>
    </lineage>
</organism>
<accession>A0ABR3VCX8</accession>
<evidence type="ECO:0000256" key="9">
    <source>
        <dbReference type="ARBA" id="ARBA00022824"/>
    </source>
</evidence>
<evidence type="ECO:0000313" key="18">
    <source>
        <dbReference type="Proteomes" id="UP001583172"/>
    </source>
</evidence>
<dbReference type="Pfam" id="PF04922">
    <property type="entry name" value="DIE2_ALG10"/>
    <property type="match status" value="1"/>
</dbReference>
<evidence type="ECO:0000256" key="6">
    <source>
        <dbReference type="ARBA" id="ARBA00022676"/>
    </source>
</evidence>
<reference evidence="17 18" key="1">
    <citation type="journal article" date="2024" name="Commun. Biol.">
        <title>Comparative genomic analysis of thermophilic fungi reveals convergent evolutionary adaptations and gene losses.</title>
        <authorList>
            <person name="Steindorff A.S."/>
            <person name="Aguilar-Pontes M.V."/>
            <person name="Robinson A.J."/>
            <person name="Andreopoulos B."/>
            <person name="LaButti K."/>
            <person name="Kuo A."/>
            <person name="Mondo S."/>
            <person name="Riley R."/>
            <person name="Otillar R."/>
            <person name="Haridas S."/>
            <person name="Lipzen A."/>
            <person name="Grimwood J."/>
            <person name="Schmutz J."/>
            <person name="Clum A."/>
            <person name="Reid I.D."/>
            <person name="Moisan M.C."/>
            <person name="Butler G."/>
            <person name="Nguyen T.T.M."/>
            <person name="Dewar K."/>
            <person name="Conant G."/>
            <person name="Drula E."/>
            <person name="Henrissat B."/>
            <person name="Hansel C."/>
            <person name="Singer S."/>
            <person name="Hutchinson M.I."/>
            <person name="de Vries R.P."/>
            <person name="Natvig D.O."/>
            <person name="Powell A.J."/>
            <person name="Tsang A."/>
            <person name="Grigoriev I.V."/>
        </authorList>
    </citation>
    <scope>NUCLEOTIDE SEQUENCE [LARGE SCALE GENOMIC DNA]</scope>
    <source>
        <strain evidence="17 18">CBS 620.91</strain>
    </source>
</reference>
<feature type="transmembrane region" description="Helical" evidence="16">
    <location>
        <begin position="302"/>
        <end position="321"/>
    </location>
</feature>
<comment type="function">
    <text evidence="13">Dol-P-Glc:Glc(2)Man(9)GlcNAc(2)-PP-Dol alpha-1,2-glucosyltransferase that operates in the biosynthetic pathway of dolichol-linked oligosaccharides, the glycan precursors employed in protein asparagine (N)-glycosylation. The assembly of dolichol-linked oligosaccharides begins on the cytosolic side of the endoplasmic reticulum membrane and finishes in its lumen. The sequential addition of sugars to dolichol pyrophosphate produces dolichol-linked oligosaccharides containing fourteen sugars, including two GlcNAcs, nine mannoses and three glucoses. Once assembled, the oligosaccharide is transferred from the lipid to nascent proteins by oligosaccharyltransferases. In the lumen of the endoplasmic reticulum, adds the third and last glucose residue from dolichyl phosphate glucose (Dol-P-Glc) onto the lipid-linked oligosaccharide intermediate Glc(2)Man(9)GlcNAc(2)-PP-Dol to produce Glc(3)Man(9)GlcNAc(2)-PP-Dol.</text>
</comment>
<keyword evidence="18" id="KW-1185">Reference proteome</keyword>
<keyword evidence="9" id="KW-0256">Endoplasmic reticulum</keyword>
<dbReference type="InterPro" id="IPR016900">
    <property type="entry name" value="Alg10"/>
</dbReference>
<evidence type="ECO:0000256" key="11">
    <source>
        <dbReference type="ARBA" id="ARBA00023136"/>
    </source>
</evidence>
<sequence length="564" mass="63621">MEALLTIGGSVTWAEIVQGLALAVIVSQLLGTRSNRGWAQVVFTPTFSWRDDGIKILSFWALYLTARCWLNLVNTHVPEPYLDEVFHIPQAQKYCEGRFWDWDDKITTPPGLYLLSLTYHKLRMLPECTPASLRSNNVLATLLTALLAVQCRHLIEIRAAEREGRRVPRSISSYASHTGVNIAAMPVIFFFSGLYYTDVFSALVVLVAYHNHLLRLGAGTPSLVRDIWTVLLGVAALFMRQTNVFWVVVYMGGSEAVHVLHRHVKDLHDPPLNQSGPVDWIFCAVSVAMAALRNPWRLLRQIWPHITILALFAGFVAWNGGVVLGDKSNHIATLHLPQLLYIWPFFAFFSAPLLLRSVILLFNQPFTYLQRLTGLTSRSQALIAVLHILLTTFISLLAVRYNTIIHPFTLADNRHYMFYVFRRTILRGPVVRLALVVPYTICRWLVWDQLTGTGTTPFPATPTAAVEGKDRDHDKKDNEEPPLPRQATLSASTLPPRTSTALLWLLATSLSLVTAPLVEPRYFILPWVFYRLLVPAWTSGGPDVRLGLERAWFIVINVVTICDT</sequence>
<evidence type="ECO:0000256" key="16">
    <source>
        <dbReference type="SAM" id="Phobius"/>
    </source>
</evidence>
<evidence type="ECO:0000256" key="15">
    <source>
        <dbReference type="SAM" id="MobiDB-lite"/>
    </source>
</evidence>
<evidence type="ECO:0000256" key="3">
    <source>
        <dbReference type="ARBA" id="ARBA00010600"/>
    </source>
</evidence>
<evidence type="ECO:0000256" key="14">
    <source>
        <dbReference type="ARBA" id="ARBA00048064"/>
    </source>
</evidence>
<gene>
    <name evidence="17" type="ORF">VTJ49DRAFT_1262</name>
</gene>
<feature type="region of interest" description="Disordered" evidence="15">
    <location>
        <begin position="458"/>
        <end position="491"/>
    </location>
</feature>
<comment type="pathway">
    <text evidence="2">Protein modification; protein glycosylation.</text>
</comment>
<comment type="caution">
    <text evidence="17">The sequence shown here is derived from an EMBL/GenBank/DDBJ whole genome shotgun (WGS) entry which is preliminary data.</text>
</comment>
<evidence type="ECO:0000256" key="1">
    <source>
        <dbReference type="ARBA" id="ARBA00004477"/>
    </source>
</evidence>
<dbReference type="PIRSF" id="PIRSF028810">
    <property type="entry name" value="Alpha1_2_glucosyltferase_Alg10"/>
    <property type="match status" value="1"/>
</dbReference>
<comment type="catalytic activity">
    <reaction evidence="14">
        <text>an alpha-D-Glc-(1-&gt;3)-alpha-D-Glc-(1-&gt;3)-alpha-D-Man-(1-&gt;2)-alpha-D-Man-(1-&gt;2)-alpha-D-Man-(1-&gt;3)-[alpha-D-Man-(1-&gt;2)-alpha-D-Man-(1-&gt;3)-[alpha-D-Man-(1-&gt;2)-alpha-D-Man-(1-&gt;6)]-alpha-D-Man-(1-&gt;6)]-beta-D-Man-(1-&gt;4)-beta-D-GlcNAc-(1-&gt;4)-alpha-D-GlcNAc-diphospho-di-trans,poly-cis-dolichol + a di-trans,poly-cis-dolichyl beta-D-glucosyl phosphate = a alpha-D-Glc-(1-&gt;2)-alpha-D-Glc-(1-&gt;3)-alpha-D-Glc-(1-&gt;3)-alpha-D-Man-(1-&gt;2)-alpha-D-Man-(1-&gt;2)-alpha-D-Man-(1-&gt;3)-[alpha-D-Man-(1-&gt;2)-alpha-D-Man-(1-&gt;3)-[alpha-D-Man-(1-&gt;2)-alpha-D-Man-(1-&gt;6)]-alpha-D-Man-(1-&gt;6)]-beta-D-Man-(1-&gt;4)-beta-D-GlcNAc-(1-&gt;4)-alpha-D-GlcNAc-diphospho-di-trans,poly-cis-dolichol + a di-trans,poly-cis-dolichyl phosphate + H(+)</text>
        <dbReference type="Rhea" id="RHEA:29543"/>
        <dbReference type="Rhea" id="RHEA-COMP:19498"/>
        <dbReference type="Rhea" id="RHEA-COMP:19502"/>
        <dbReference type="Rhea" id="RHEA-COMP:19512"/>
        <dbReference type="Rhea" id="RHEA-COMP:19522"/>
        <dbReference type="ChEBI" id="CHEBI:15378"/>
        <dbReference type="ChEBI" id="CHEBI:57525"/>
        <dbReference type="ChEBI" id="CHEBI:57683"/>
        <dbReference type="ChEBI" id="CHEBI:132522"/>
        <dbReference type="ChEBI" id="CHEBI:132523"/>
        <dbReference type="EC" id="2.4.1.256"/>
    </reaction>
    <physiologicalReaction direction="left-to-right" evidence="14">
        <dbReference type="Rhea" id="RHEA:29544"/>
    </physiologicalReaction>
</comment>
<evidence type="ECO:0000256" key="4">
    <source>
        <dbReference type="ARBA" id="ARBA00011967"/>
    </source>
</evidence>
<name>A0ABR3VCX8_HUMIN</name>
<evidence type="ECO:0000256" key="13">
    <source>
        <dbReference type="ARBA" id="ARBA00044727"/>
    </source>
</evidence>
<keyword evidence="8 16" id="KW-0812">Transmembrane</keyword>
<comment type="subcellular location">
    <subcellularLocation>
        <location evidence="1">Endoplasmic reticulum membrane</location>
        <topology evidence="1">Multi-pass membrane protein</topology>
    </subcellularLocation>
</comment>
<evidence type="ECO:0000256" key="8">
    <source>
        <dbReference type="ARBA" id="ARBA00022692"/>
    </source>
</evidence>
<feature type="transmembrane region" description="Helical" evidence="16">
    <location>
        <begin position="230"/>
        <end position="252"/>
    </location>
</feature>
<dbReference type="EMBL" id="JAZGSY010000146">
    <property type="protein sequence ID" value="KAL1839652.1"/>
    <property type="molecule type" value="Genomic_DNA"/>
</dbReference>